<evidence type="ECO:0000256" key="3">
    <source>
        <dbReference type="ARBA" id="ARBA00022691"/>
    </source>
</evidence>
<dbReference type="Pfam" id="PF02590">
    <property type="entry name" value="SPOUT_MTase"/>
    <property type="match status" value="1"/>
</dbReference>
<proteinExistence type="inferred from homology"/>
<keyword evidence="5" id="KW-0963">Cytoplasm</keyword>
<evidence type="ECO:0000256" key="4">
    <source>
        <dbReference type="ARBA" id="ARBA00038303"/>
    </source>
</evidence>
<keyword evidence="1 5" id="KW-0489">Methyltransferase</keyword>
<comment type="function">
    <text evidence="5">Specifically methylates the pseudouridine at position 1915 (m3Psi1915) in 23S rRNA.</text>
</comment>
<dbReference type="PANTHER" id="PTHR33603:SF1">
    <property type="entry name" value="RIBOSOMAL RNA LARGE SUBUNIT METHYLTRANSFERASE H"/>
    <property type="match status" value="1"/>
</dbReference>
<dbReference type="InterPro" id="IPR029028">
    <property type="entry name" value="Alpha/beta_knot_MTases"/>
</dbReference>
<dbReference type="InterPro" id="IPR029026">
    <property type="entry name" value="tRNA_m1G_MTases_N"/>
</dbReference>
<reference evidence="6" key="1">
    <citation type="submission" date="2010-05" db="EMBL/GenBank/DDBJ databases">
        <title>The draft genome of Desulfonatronospira thiodismutans ASO3-1.</title>
        <authorList>
            <consortium name="US DOE Joint Genome Institute (JGI-PGF)"/>
            <person name="Lucas S."/>
            <person name="Copeland A."/>
            <person name="Lapidus A."/>
            <person name="Cheng J.-F."/>
            <person name="Bruce D."/>
            <person name="Goodwin L."/>
            <person name="Pitluck S."/>
            <person name="Chertkov O."/>
            <person name="Brettin T."/>
            <person name="Detter J.C."/>
            <person name="Han C."/>
            <person name="Land M.L."/>
            <person name="Hauser L."/>
            <person name="Kyrpides N."/>
            <person name="Mikhailova N."/>
            <person name="Muyzer G."/>
            <person name="Woyke T."/>
        </authorList>
    </citation>
    <scope>NUCLEOTIDE SEQUENCE [LARGE SCALE GENOMIC DNA]</scope>
    <source>
        <strain evidence="6">ASO3-1</strain>
    </source>
</reference>
<comment type="subunit">
    <text evidence="5">Homodimer.</text>
</comment>
<evidence type="ECO:0000256" key="1">
    <source>
        <dbReference type="ARBA" id="ARBA00022603"/>
    </source>
</evidence>
<keyword evidence="2 5" id="KW-0808">Transferase</keyword>
<dbReference type="Gene3D" id="3.40.1280.10">
    <property type="match status" value="1"/>
</dbReference>
<dbReference type="InterPro" id="IPR003742">
    <property type="entry name" value="RlmH-like"/>
</dbReference>
<dbReference type="AlphaFoldDB" id="D6SK85"/>
<dbReference type="PANTHER" id="PTHR33603">
    <property type="entry name" value="METHYLTRANSFERASE"/>
    <property type="match status" value="1"/>
</dbReference>
<comment type="subcellular location">
    <subcellularLocation>
        <location evidence="5">Cytoplasm</location>
    </subcellularLocation>
</comment>
<accession>D6SK85</accession>
<dbReference type="EC" id="2.1.1.177" evidence="5"/>
<keyword evidence="3 5" id="KW-0949">S-adenosyl-L-methionine</keyword>
<dbReference type="Proteomes" id="UP000005496">
    <property type="component" value="Unassembled WGS sequence"/>
</dbReference>
<dbReference type="OrthoDB" id="9806643at2"/>
<comment type="caution">
    <text evidence="6">The sequence shown here is derived from an EMBL/GenBank/DDBJ whole genome shotgun (WGS) entry which is preliminary data.</text>
</comment>
<evidence type="ECO:0000256" key="5">
    <source>
        <dbReference type="HAMAP-Rule" id="MF_00658"/>
    </source>
</evidence>
<feature type="binding site" evidence="5">
    <location>
        <begin position="122"/>
        <end position="127"/>
    </location>
    <ligand>
        <name>S-adenosyl-L-methionine</name>
        <dbReference type="ChEBI" id="CHEBI:59789"/>
    </ligand>
</feature>
<evidence type="ECO:0000313" key="6">
    <source>
        <dbReference type="EMBL" id="EFI36288.1"/>
    </source>
</evidence>
<dbReference type="EMBL" id="ACJN02000001">
    <property type="protein sequence ID" value="EFI36288.1"/>
    <property type="molecule type" value="Genomic_DNA"/>
</dbReference>
<dbReference type="RefSeq" id="WP_008869407.1">
    <property type="nucleotide sequence ID" value="NZ_ACJN02000001.1"/>
</dbReference>
<dbReference type="eggNOG" id="COG1576">
    <property type="taxonomic scope" value="Bacteria"/>
</dbReference>
<sequence>MRGIKIVLVGRFQKGFFREAFDFYLQRVRKVTQAEVVEVKEVRHRDPDLRMQKEGENILARLGPRDLLLVMDEKGTALGSGSMARELSRWEEDPGCVPCFVVGGAYGLSENVRSRADRLIGLGPMTLPHELAAVVLMEQIYRAQCISRGHPYHH</sequence>
<dbReference type="HAMAP" id="MF_00658">
    <property type="entry name" value="23SrRNA_methyltr_H"/>
    <property type="match status" value="1"/>
</dbReference>
<dbReference type="PIRSF" id="PIRSF004505">
    <property type="entry name" value="MT_bac"/>
    <property type="match status" value="1"/>
</dbReference>
<dbReference type="SUPFAM" id="SSF75217">
    <property type="entry name" value="alpha/beta knot"/>
    <property type="match status" value="1"/>
</dbReference>
<feature type="binding site" evidence="5">
    <location>
        <position position="103"/>
    </location>
    <ligand>
        <name>S-adenosyl-L-methionine</name>
        <dbReference type="ChEBI" id="CHEBI:59789"/>
    </ligand>
</feature>
<protein>
    <recommendedName>
        <fullName evidence="5">Ribosomal RNA large subunit methyltransferase H</fullName>
        <ecNumber evidence="5">2.1.1.177</ecNumber>
    </recommendedName>
    <alternativeName>
        <fullName evidence="5">23S rRNA (pseudouridine1915-N3)-methyltransferase</fullName>
    </alternativeName>
    <alternativeName>
        <fullName evidence="5">23S rRNA m3Psi1915 methyltransferase</fullName>
    </alternativeName>
    <alternativeName>
        <fullName evidence="5">rRNA (pseudouridine-N3-)-methyltransferase RlmH</fullName>
    </alternativeName>
</protein>
<evidence type="ECO:0000313" key="7">
    <source>
        <dbReference type="Proteomes" id="UP000005496"/>
    </source>
</evidence>
<evidence type="ECO:0000256" key="2">
    <source>
        <dbReference type="ARBA" id="ARBA00022679"/>
    </source>
</evidence>
<comment type="caution">
    <text evidence="5">Lacks conserved residue(s) required for the propagation of feature annotation.</text>
</comment>
<comment type="similarity">
    <text evidence="4 5">Belongs to the RNA methyltransferase RlmH family.</text>
</comment>
<dbReference type="GO" id="GO:0070038">
    <property type="term" value="F:rRNA (pseudouridine-N3-)-methyltransferase activity"/>
    <property type="evidence" value="ECO:0007669"/>
    <property type="project" value="UniProtKB-UniRule"/>
</dbReference>
<organism evidence="6 7">
    <name type="scientific">Desulfonatronospira thiodismutans ASO3-1</name>
    <dbReference type="NCBI Taxonomy" id="555779"/>
    <lineage>
        <taxon>Bacteria</taxon>
        <taxon>Pseudomonadati</taxon>
        <taxon>Thermodesulfobacteriota</taxon>
        <taxon>Desulfovibrionia</taxon>
        <taxon>Desulfovibrionales</taxon>
        <taxon>Desulfonatronovibrionaceae</taxon>
        <taxon>Desulfonatronospira</taxon>
    </lineage>
</organism>
<dbReference type="CDD" id="cd18081">
    <property type="entry name" value="RlmH-like"/>
    <property type="match status" value="1"/>
</dbReference>
<comment type="catalytic activity">
    <reaction evidence="5">
        <text>pseudouridine(1915) in 23S rRNA + S-adenosyl-L-methionine = N(3)-methylpseudouridine(1915) in 23S rRNA + S-adenosyl-L-homocysteine + H(+)</text>
        <dbReference type="Rhea" id="RHEA:42752"/>
        <dbReference type="Rhea" id="RHEA-COMP:10221"/>
        <dbReference type="Rhea" id="RHEA-COMP:10222"/>
        <dbReference type="ChEBI" id="CHEBI:15378"/>
        <dbReference type="ChEBI" id="CHEBI:57856"/>
        <dbReference type="ChEBI" id="CHEBI:59789"/>
        <dbReference type="ChEBI" id="CHEBI:65314"/>
        <dbReference type="ChEBI" id="CHEBI:74486"/>
        <dbReference type="EC" id="2.1.1.177"/>
    </reaction>
</comment>
<name>D6SK85_9BACT</name>
<gene>
    <name evidence="5" type="primary">rlmH</name>
    <name evidence="6" type="ORF">Dthio_PD3751</name>
</gene>
<keyword evidence="7" id="KW-1185">Reference proteome</keyword>
<keyword evidence="5" id="KW-0698">rRNA processing</keyword>
<dbReference type="GO" id="GO:0005737">
    <property type="term" value="C:cytoplasm"/>
    <property type="evidence" value="ECO:0007669"/>
    <property type="project" value="UniProtKB-SubCell"/>
</dbReference>